<dbReference type="GO" id="GO:0006355">
    <property type="term" value="P:regulation of DNA-templated transcription"/>
    <property type="evidence" value="ECO:0007669"/>
    <property type="project" value="InterPro"/>
</dbReference>
<evidence type="ECO:0000259" key="2">
    <source>
        <dbReference type="PROSITE" id="PS50043"/>
    </source>
</evidence>
<organism evidence="3 4">
    <name type="scientific">Nocardioides albus</name>
    <dbReference type="NCBI Taxonomy" id="1841"/>
    <lineage>
        <taxon>Bacteria</taxon>
        <taxon>Bacillati</taxon>
        <taxon>Actinomycetota</taxon>
        <taxon>Actinomycetes</taxon>
        <taxon>Propionibacteriales</taxon>
        <taxon>Nocardioidaceae</taxon>
        <taxon>Nocardioides</taxon>
    </lineage>
</organism>
<dbReference type="RefSeq" id="WP_183548201.1">
    <property type="nucleotide sequence ID" value="NZ_BMQT01000010.1"/>
</dbReference>
<dbReference type="GO" id="GO:0003677">
    <property type="term" value="F:DNA binding"/>
    <property type="evidence" value="ECO:0007669"/>
    <property type="project" value="UniProtKB-KW"/>
</dbReference>
<sequence>MAASGGVRPSSSTDLPADEVEVLALFAQGYTIERIARALGISQRTVRRRLRAAADALGAGTSVEAVVRAVRTGLI</sequence>
<dbReference type="Gene3D" id="1.10.10.10">
    <property type="entry name" value="Winged helix-like DNA-binding domain superfamily/Winged helix DNA-binding domain"/>
    <property type="match status" value="1"/>
</dbReference>
<dbReference type="Proteomes" id="UP000577707">
    <property type="component" value="Unassembled WGS sequence"/>
</dbReference>
<comment type="caution">
    <text evidence="3">The sequence shown here is derived from an EMBL/GenBank/DDBJ whole genome shotgun (WGS) entry which is preliminary data.</text>
</comment>
<keyword evidence="4" id="KW-1185">Reference proteome</keyword>
<dbReference type="PRINTS" id="PR00038">
    <property type="entry name" value="HTHLUXR"/>
</dbReference>
<protein>
    <submittedName>
        <fullName evidence="3">DNA-binding NarL/FixJ family response regulator</fullName>
    </submittedName>
</protein>
<proteinExistence type="predicted"/>
<dbReference type="PROSITE" id="PS50043">
    <property type="entry name" value="HTH_LUXR_2"/>
    <property type="match status" value="1"/>
</dbReference>
<name>A0A7W5A6V5_9ACTN</name>
<dbReference type="SMART" id="SM00421">
    <property type="entry name" value="HTH_LUXR"/>
    <property type="match status" value="1"/>
</dbReference>
<accession>A0A7W5A6V5</accession>
<reference evidence="3 4" key="1">
    <citation type="submission" date="2020-08" db="EMBL/GenBank/DDBJ databases">
        <title>Genomic Encyclopedia of Type Strains, Phase III (KMG-III): the genomes of soil and plant-associated and newly described type strains.</title>
        <authorList>
            <person name="Whitman W."/>
        </authorList>
    </citation>
    <scope>NUCLEOTIDE SEQUENCE [LARGE SCALE GENOMIC DNA]</scope>
    <source>
        <strain evidence="3 4">CECT 3302</strain>
    </source>
</reference>
<evidence type="ECO:0000313" key="4">
    <source>
        <dbReference type="Proteomes" id="UP000577707"/>
    </source>
</evidence>
<dbReference type="InterPro" id="IPR036388">
    <property type="entry name" value="WH-like_DNA-bd_sf"/>
</dbReference>
<dbReference type="PANTHER" id="PTHR43214">
    <property type="entry name" value="TWO-COMPONENT RESPONSE REGULATOR"/>
    <property type="match status" value="1"/>
</dbReference>
<keyword evidence="1 3" id="KW-0238">DNA-binding</keyword>
<dbReference type="SUPFAM" id="SSF46894">
    <property type="entry name" value="C-terminal effector domain of the bipartite response regulators"/>
    <property type="match status" value="1"/>
</dbReference>
<dbReference type="EMBL" id="JACHXG010000008">
    <property type="protein sequence ID" value="MBB3090808.1"/>
    <property type="molecule type" value="Genomic_DNA"/>
</dbReference>
<dbReference type="AlphaFoldDB" id="A0A7W5A6V5"/>
<evidence type="ECO:0000313" key="3">
    <source>
        <dbReference type="EMBL" id="MBB3090808.1"/>
    </source>
</evidence>
<gene>
    <name evidence="3" type="ORF">FHS12_003770</name>
</gene>
<evidence type="ECO:0000256" key="1">
    <source>
        <dbReference type="ARBA" id="ARBA00023125"/>
    </source>
</evidence>
<dbReference type="InterPro" id="IPR039420">
    <property type="entry name" value="WalR-like"/>
</dbReference>
<feature type="domain" description="HTH luxR-type" evidence="2">
    <location>
        <begin position="8"/>
        <end position="73"/>
    </location>
</feature>
<dbReference type="InterPro" id="IPR016032">
    <property type="entry name" value="Sig_transdc_resp-reg_C-effctor"/>
</dbReference>
<dbReference type="Pfam" id="PF13384">
    <property type="entry name" value="HTH_23"/>
    <property type="match status" value="1"/>
</dbReference>
<dbReference type="InterPro" id="IPR000792">
    <property type="entry name" value="Tscrpt_reg_LuxR_C"/>
</dbReference>